<proteinExistence type="predicted"/>
<reference evidence="2 3" key="1">
    <citation type="journal article" date="2016" name="BMC Genomics">
        <title>Comparative genomics reveals Cyclospora cayetanensis possesses coccidia-like metabolism and invasion components but unique surface antigens.</title>
        <authorList>
            <person name="Liu S."/>
            <person name="Wang L."/>
            <person name="Zheng H."/>
            <person name="Xu Z."/>
            <person name="Roellig D.M."/>
            <person name="Li N."/>
            <person name="Frace M.A."/>
            <person name="Tang K."/>
            <person name="Arrowood M.J."/>
            <person name="Moss D.M."/>
            <person name="Zhang L."/>
            <person name="Feng Y."/>
            <person name="Xiao L."/>
        </authorList>
    </citation>
    <scope>NUCLEOTIDE SEQUENCE [LARGE SCALE GENOMIC DNA]</scope>
    <source>
        <strain evidence="2 3">CHN_HEN01</strain>
    </source>
</reference>
<dbReference type="InParanoid" id="A0A1D3CZ04"/>
<feature type="region of interest" description="Disordered" evidence="1">
    <location>
        <begin position="249"/>
        <end position="301"/>
    </location>
</feature>
<sequence length="532" mass="56297">MYVYRQRVDVIQEEIAVSISQHDIVLLTNIAAEALDIFYSYSSRLGAILRDAAQQQEALDACILQQMEAKAFAATAASAVDGLVAQQGAAASLIAGEGQFEGGSGAGMSTHWAPQSLQGGQGLAAGGGWLAACLPLTEPCAGGTYRPYQTVGPLVSVLLGQCFIEAITATDGRAQLYMALQGVELRDDTNIAPLCLSSLYLGSGGSGVPTQRRGSAVEQHLADIQLVHAEHRRSTTRLNRARSSVVVLEAKAMSPSAKQDGKSRKGHSHERRAGGERGGEAQARGGGDCASRSAPTAEAQQTMRLGEQEALEEPLACSGSDAAACLVLQCRPRVPHLELHLRGNAVEETVDSAVSISKVRLVLIWEATAAGAESVCLGDTAKQNSKPPNNRQPLRQPTSGCRRTKSLLDVLRWISLQFELYGEARKPSASGGTLEECKELVSEEGNKEDAQQQQTQHFVESPGAVPQWALTEGGAAGVSRIFDEKRLLRAIEATRFGSSEEAAQALLGVQGVAQTNASRQKCGSPRSQCGCQ</sequence>
<dbReference type="VEuPathDB" id="ToxoDB:LOC34621203"/>
<dbReference type="Proteomes" id="UP000095192">
    <property type="component" value="Unassembled WGS sequence"/>
</dbReference>
<evidence type="ECO:0000313" key="2">
    <source>
        <dbReference type="EMBL" id="OEH76432.1"/>
    </source>
</evidence>
<dbReference type="AlphaFoldDB" id="A0A1D3CZ04"/>
<protein>
    <submittedName>
        <fullName evidence="2">Uncharacterized protein</fullName>
    </submittedName>
</protein>
<feature type="region of interest" description="Disordered" evidence="1">
    <location>
        <begin position="379"/>
        <end position="400"/>
    </location>
</feature>
<dbReference type="VEuPathDB" id="ToxoDB:cyc_05647"/>
<keyword evidence="3" id="KW-1185">Reference proteome</keyword>
<comment type="caution">
    <text evidence="2">The sequence shown here is derived from an EMBL/GenBank/DDBJ whole genome shotgun (WGS) entry which is preliminary data.</text>
</comment>
<dbReference type="EMBL" id="JROU02001459">
    <property type="protein sequence ID" value="OEH76432.1"/>
    <property type="molecule type" value="Genomic_DNA"/>
</dbReference>
<name>A0A1D3CZ04_9EIME</name>
<accession>A0A1D3CZ04</accession>
<organism evidence="2 3">
    <name type="scientific">Cyclospora cayetanensis</name>
    <dbReference type="NCBI Taxonomy" id="88456"/>
    <lineage>
        <taxon>Eukaryota</taxon>
        <taxon>Sar</taxon>
        <taxon>Alveolata</taxon>
        <taxon>Apicomplexa</taxon>
        <taxon>Conoidasida</taxon>
        <taxon>Coccidia</taxon>
        <taxon>Eucoccidiorida</taxon>
        <taxon>Eimeriorina</taxon>
        <taxon>Eimeriidae</taxon>
        <taxon>Cyclospora</taxon>
    </lineage>
</organism>
<gene>
    <name evidence="2" type="ORF">cyc_05647</name>
</gene>
<evidence type="ECO:0000256" key="1">
    <source>
        <dbReference type="SAM" id="MobiDB-lite"/>
    </source>
</evidence>
<feature type="compositionally biased region" description="Polar residues" evidence="1">
    <location>
        <begin position="381"/>
        <end position="400"/>
    </location>
</feature>
<evidence type="ECO:0000313" key="3">
    <source>
        <dbReference type="Proteomes" id="UP000095192"/>
    </source>
</evidence>